<gene>
    <name evidence="10" type="primary">vapC18</name>
    <name evidence="8" type="synonym">vapC</name>
    <name evidence="10" type="ORF">CCE02nite_12950</name>
</gene>
<evidence type="ECO:0000313" key="11">
    <source>
        <dbReference type="Proteomes" id="UP000316659"/>
    </source>
</evidence>
<dbReference type="GO" id="GO:0004540">
    <property type="term" value="F:RNA nuclease activity"/>
    <property type="evidence" value="ECO:0007669"/>
    <property type="project" value="InterPro"/>
</dbReference>
<dbReference type="PANTHER" id="PTHR33653:SF1">
    <property type="entry name" value="RIBONUCLEASE VAPC2"/>
    <property type="match status" value="1"/>
</dbReference>
<evidence type="ECO:0000313" key="10">
    <source>
        <dbReference type="EMBL" id="GED09296.1"/>
    </source>
</evidence>
<evidence type="ECO:0000256" key="3">
    <source>
        <dbReference type="ARBA" id="ARBA00022722"/>
    </source>
</evidence>
<dbReference type="InterPro" id="IPR029060">
    <property type="entry name" value="PIN-like_dom_sf"/>
</dbReference>
<dbReference type="InterPro" id="IPR022907">
    <property type="entry name" value="VapC_family"/>
</dbReference>
<dbReference type="RefSeq" id="WP_141388848.1">
    <property type="nucleotide sequence ID" value="NZ_BJNZ01000006.1"/>
</dbReference>
<comment type="function">
    <text evidence="8">Toxic component of a toxin-antitoxin (TA) system. An RNase.</text>
</comment>
<dbReference type="AlphaFoldDB" id="A0A4Y4DW78"/>
<keyword evidence="8" id="KW-0800">Toxin</keyword>
<feature type="domain" description="PIN" evidence="9">
    <location>
        <begin position="4"/>
        <end position="117"/>
    </location>
</feature>
<keyword evidence="5 8" id="KW-0378">Hydrolase</keyword>
<dbReference type="SUPFAM" id="SSF88723">
    <property type="entry name" value="PIN domain-like"/>
    <property type="match status" value="1"/>
</dbReference>
<organism evidence="10 11">
    <name type="scientific">Cellulosimicrobium cellulans</name>
    <name type="common">Arthrobacter luteus</name>
    <dbReference type="NCBI Taxonomy" id="1710"/>
    <lineage>
        <taxon>Bacteria</taxon>
        <taxon>Bacillati</taxon>
        <taxon>Actinomycetota</taxon>
        <taxon>Actinomycetes</taxon>
        <taxon>Micrococcales</taxon>
        <taxon>Promicromonosporaceae</taxon>
        <taxon>Cellulosimicrobium</taxon>
    </lineage>
</organism>
<evidence type="ECO:0000256" key="7">
    <source>
        <dbReference type="ARBA" id="ARBA00038093"/>
    </source>
</evidence>
<comment type="similarity">
    <text evidence="7 8">Belongs to the PINc/VapC protein family.</text>
</comment>
<proteinExistence type="inferred from homology"/>
<feature type="binding site" evidence="8">
    <location>
        <position position="94"/>
    </location>
    <ligand>
        <name>Mg(2+)</name>
        <dbReference type="ChEBI" id="CHEBI:18420"/>
    </ligand>
</feature>
<evidence type="ECO:0000259" key="9">
    <source>
        <dbReference type="Pfam" id="PF01850"/>
    </source>
</evidence>
<dbReference type="GO" id="GO:0090729">
    <property type="term" value="F:toxin activity"/>
    <property type="evidence" value="ECO:0007669"/>
    <property type="project" value="UniProtKB-KW"/>
</dbReference>
<dbReference type="EMBL" id="BJNZ01000006">
    <property type="protein sequence ID" value="GED09296.1"/>
    <property type="molecule type" value="Genomic_DNA"/>
</dbReference>
<dbReference type="Proteomes" id="UP000316659">
    <property type="component" value="Unassembled WGS sequence"/>
</dbReference>
<dbReference type="GO" id="GO:0016787">
    <property type="term" value="F:hydrolase activity"/>
    <property type="evidence" value="ECO:0007669"/>
    <property type="project" value="UniProtKB-KW"/>
</dbReference>
<evidence type="ECO:0000256" key="2">
    <source>
        <dbReference type="ARBA" id="ARBA00022649"/>
    </source>
</evidence>
<dbReference type="PANTHER" id="PTHR33653">
    <property type="entry name" value="RIBONUCLEASE VAPC2"/>
    <property type="match status" value="1"/>
</dbReference>
<dbReference type="HAMAP" id="MF_00265">
    <property type="entry name" value="VapC_Nob1"/>
    <property type="match status" value="1"/>
</dbReference>
<comment type="caution">
    <text evidence="10">The sequence shown here is derived from an EMBL/GenBank/DDBJ whole genome shotgun (WGS) entry which is preliminary data.</text>
</comment>
<feature type="binding site" evidence="8">
    <location>
        <position position="7"/>
    </location>
    <ligand>
        <name>Mg(2+)</name>
        <dbReference type="ChEBI" id="CHEBI:18420"/>
    </ligand>
</feature>
<dbReference type="Gene3D" id="3.40.50.1010">
    <property type="entry name" value="5'-nuclease"/>
    <property type="match status" value="1"/>
</dbReference>
<protein>
    <recommendedName>
        <fullName evidence="8">Ribonuclease VapC</fullName>
        <shortName evidence="8">RNase VapC</shortName>
        <ecNumber evidence="8">3.1.-.-</ecNumber>
    </recommendedName>
    <alternativeName>
        <fullName evidence="8">Toxin VapC</fullName>
    </alternativeName>
</protein>
<dbReference type="InterPro" id="IPR002716">
    <property type="entry name" value="PIN_dom"/>
</dbReference>
<dbReference type="EC" id="3.1.-.-" evidence="8"/>
<reference evidence="10 11" key="1">
    <citation type="submission" date="2019-06" db="EMBL/GenBank/DDBJ databases">
        <title>Whole genome shotgun sequence of Cellulosimicrobium cellulans NBRC 15516.</title>
        <authorList>
            <person name="Hosoyama A."/>
            <person name="Uohara A."/>
            <person name="Ohji S."/>
            <person name="Ichikawa N."/>
        </authorList>
    </citation>
    <scope>NUCLEOTIDE SEQUENCE [LARGE SCALE GENOMIC DNA]</scope>
    <source>
        <strain evidence="10 11">NBRC 15516</strain>
    </source>
</reference>
<evidence type="ECO:0000256" key="5">
    <source>
        <dbReference type="ARBA" id="ARBA00022801"/>
    </source>
</evidence>
<evidence type="ECO:0000256" key="4">
    <source>
        <dbReference type="ARBA" id="ARBA00022723"/>
    </source>
</evidence>
<sequence length="137" mass="15463">MAGYIVDNSVWGRIKVPEVRQAVEALTDVIYTVTPQRLEFLYSATSQEDFDKQQQFLDAVGVYLEPADDLNDTCEDIQRALATHGKLRSVGPVDVMIAAYAYRHRLTVLHYDSDFSDHIAASIQGFQQEWVVPRGSL</sequence>
<dbReference type="GO" id="GO:0000287">
    <property type="term" value="F:magnesium ion binding"/>
    <property type="evidence" value="ECO:0007669"/>
    <property type="project" value="UniProtKB-UniRule"/>
</dbReference>
<evidence type="ECO:0000256" key="6">
    <source>
        <dbReference type="ARBA" id="ARBA00022842"/>
    </source>
</evidence>
<dbReference type="Pfam" id="PF01850">
    <property type="entry name" value="PIN"/>
    <property type="match status" value="1"/>
</dbReference>
<name>A0A4Y4DW78_CELCE</name>
<evidence type="ECO:0000256" key="1">
    <source>
        <dbReference type="ARBA" id="ARBA00001946"/>
    </source>
</evidence>
<accession>A0A4Y4DW78</accession>
<comment type="cofactor">
    <cofactor evidence="1 8">
        <name>Mg(2+)</name>
        <dbReference type="ChEBI" id="CHEBI:18420"/>
    </cofactor>
</comment>
<keyword evidence="3 8" id="KW-0540">Nuclease</keyword>
<keyword evidence="2 8" id="KW-1277">Toxin-antitoxin system</keyword>
<keyword evidence="4 8" id="KW-0479">Metal-binding</keyword>
<dbReference type="InterPro" id="IPR050556">
    <property type="entry name" value="Type_II_TA_system_RNase"/>
</dbReference>
<evidence type="ECO:0000256" key="8">
    <source>
        <dbReference type="HAMAP-Rule" id="MF_00265"/>
    </source>
</evidence>
<keyword evidence="6 8" id="KW-0460">Magnesium</keyword>